<dbReference type="Proteomes" id="UP000584824">
    <property type="component" value="Unassembled WGS sequence"/>
</dbReference>
<name>A0A7W6K121_9HYPH</name>
<dbReference type="InterPro" id="IPR050464">
    <property type="entry name" value="Zeta_carotene_desat/Oxidored"/>
</dbReference>
<reference evidence="2 3" key="1">
    <citation type="submission" date="2020-08" db="EMBL/GenBank/DDBJ databases">
        <title>Genomic Encyclopedia of Type Strains, Phase IV (KMG-IV): sequencing the most valuable type-strain genomes for metagenomic binning, comparative biology and taxonomic classification.</title>
        <authorList>
            <person name="Goeker M."/>
        </authorList>
    </citation>
    <scope>NUCLEOTIDE SEQUENCE [LARGE SCALE GENOMIC DNA]</scope>
    <source>
        <strain evidence="2 3">DSM 26385</strain>
    </source>
</reference>
<dbReference type="InterPro" id="IPR002937">
    <property type="entry name" value="Amino_oxidase"/>
</dbReference>
<keyword evidence="3" id="KW-1185">Reference proteome</keyword>
<dbReference type="InterPro" id="IPR036188">
    <property type="entry name" value="FAD/NAD-bd_sf"/>
</dbReference>
<sequence length="437" mass="48339">MAVIGAGISGLSAAWLLSRSMDVTLYESESRPGGHSNTVNVAGRKDPVPVDTGFIVYNDRNYPNLVALFDHLEVPTQASDMSFAASLNDGGFEYSGSGISGLLGQRSNAVKPRFWSMLNDIMRFYREAPDALKKPGTDALTLGEFLARENYGRAFIEDHLLPMGAAIWSTTASDMRAYPLEAFVRFFVNHGLLTLKDRPQWRTVSGGSREYVGRLLADFRGTLKLGATVVDIRRDDLGATLTLADGRTDRFDHVVIATHADYALAMLSDADARERDMLGAFSYTPNLAVLHSDRSLMPKRKAVWSSWNYIAGKSEGGDAPLCVTYWMNRLQGLDPALPLFVTLNPSRPIDETKVRGTFQYKHPLFDQKAIAAQKAIWQLQGRRHTWFCGAYFGSGFHEDGLQSGLAVAEQLGGVRRPWSVENQSGRIFIDEQKMAAE</sequence>
<evidence type="ECO:0000259" key="1">
    <source>
        <dbReference type="Pfam" id="PF01593"/>
    </source>
</evidence>
<accession>A0A7W6K121</accession>
<dbReference type="EMBL" id="JACIDU010000002">
    <property type="protein sequence ID" value="MBB4102256.1"/>
    <property type="molecule type" value="Genomic_DNA"/>
</dbReference>
<evidence type="ECO:0000313" key="3">
    <source>
        <dbReference type="Proteomes" id="UP000584824"/>
    </source>
</evidence>
<feature type="domain" description="Amine oxidase" evidence="1">
    <location>
        <begin position="8"/>
        <end position="284"/>
    </location>
</feature>
<dbReference type="PANTHER" id="PTHR42923">
    <property type="entry name" value="PROTOPORPHYRINOGEN OXIDASE"/>
    <property type="match status" value="1"/>
</dbReference>
<dbReference type="Pfam" id="PF01593">
    <property type="entry name" value="Amino_oxidase"/>
    <property type="match status" value="1"/>
</dbReference>
<dbReference type="Gene3D" id="3.50.50.60">
    <property type="entry name" value="FAD/NAD(P)-binding domain"/>
    <property type="match status" value="1"/>
</dbReference>
<dbReference type="GO" id="GO:0016491">
    <property type="term" value="F:oxidoreductase activity"/>
    <property type="evidence" value="ECO:0007669"/>
    <property type="project" value="InterPro"/>
</dbReference>
<comment type="caution">
    <text evidence="2">The sequence shown here is derived from an EMBL/GenBank/DDBJ whole genome shotgun (WGS) entry which is preliminary data.</text>
</comment>
<proteinExistence type="predicted"/>
<dbReference type="PANTHER" id="PTHR42923:SF17">
    <property type="entry name" value="AMINE OXIDASE DOMAIN-CONTAINING PROTEIN"/>
    <property type="match status" value="1"/>
</dbReference>
<dbReference type="AlphaFoldDB" id="A0A7W6K121"/>
<dbReference type="SUPFAM" id="SSF51905">
    <property type="entry name" value="FAD/NAD(P)-binding domain"/>
    <property type="match status" value="1"/>
</dbReference>
<evidence type="ECO:0000313" key="2">
    <source>
        <dbReference type="EMBL" id="MBB4102256.1"/>
    </source>
</evidence>
<organism evidence="2 3">
    <name type="scientific">Allorhizobium borbori</name>
    <dbReference type="NCBI Taxonomy" id="485907"/>
    <lineage>
        <taxon>Bacteria</taxon>
        <taxon>Pseudomonadati</taxon>
        <taxon>Pseudomonadota</taxon>
        <taxon>Alphaproteobacteria</taxon>
        <taxon>Hyphomicrobiales</taxon>
        <taxon>Rhizobiaceae</taxon>
        <taxon>Rhizobium/Agrobacterium group</taxon>
        <taxon>Allorhizobium</taxon>
    </lineage>
</organism>
<gene>
    <name evidence="2" type="ORF">GGQ66_000784</name>
</gene>
<protein>
    <submittedName>
        <fullName evidence="2">Putative NAD/FAD-binding protein</fullName>
    </submittedName>
</protein>